<dbReference type="GO" id="GO:0005886">
    <property type="term" value="C:plasma membrane"/>
    <property type="evidence" value="ECO:0007669"/>
    <property type="project" value="UniProtKB-SubCell"/>
</dbReference>
<evidence type="ECO:0000313" key="7">
    <source>
        <dbReference type="EMBL" id="PIO53530.1"/>
    </source>
</evidence>
<dbReference type="EMBL" id="KZ411068">
    <property type="protein sequence ID" value="PIO53530.1"/>
    <property type="molecule type" value="Genomic_DNA"/>
</dbReference>
<proteinExistence type="inferred from homology"/>
<dbReference type="GO" id="GO:0034707">
    <property type="term" value="C:chloride channel complex"/>
    <property type="evidence" value="ECO:0007669"/>
    <property type="project" value="UniProtKB-KW"/>
</dbReference>
<reference evidence="7 8" key="1">
    <citation type="submission" date="2015-09" db="EMBL/GenBank/DDBJ databases">
        <title>Draft genome of the parasitic nematode Teladorsagia circumcincta isolate WARC Sus (inbred).</title>
        <authorList>
            <person name="Mitreva M."/>
        </authorList>
    </citation>
    <scope>NUCLEOTIDE SEQUENCE [LARGE SCALE GENOMIC DNA]</scope>
    <source>
        <strain evidence="7 8">S</strain>
    </source>
</reference>
<comment type="function">
    <text evidence="6">Forms chloride channels.</text>
</comment>
<dbReference type="Pfam" id="PF01062">
    <property type="entry name" value="Bestrophin"/>
    <property type="match status" value="1"/>
</dbReference>
<comment type="similarity">
    <text evidence="5 6">Belongs to the anion channel-forming bestrophin (TC 1.A.46) family. Calcium-sensitive chloride channel subfamily.</text>
</comment>
<dbReference type="GO" id="GO:0005254">
    <property type="term" value="F:chloride channel activity"/>
    <property type="evidence" value="ECO:0007669"/>
    <property type="project" value="UniProtKB-KW"/>
</dbReference>
<evidence type="ECO:0000256" key="2">
    <source>
        <dbReference type="ARBA" id="ARBA00022692"/>
    </source>
</evidence>
<name>A0A2G9T807_TELCI</name>
<feature type="non-terminal residue" evidence="7">
    <location>
        <position position="1"/>
    </location>
</feature>
<comment type="subcellular location">
    <subcellularLocation>
        <location evidence="6">Cell membrane</location>
        <topology evidence="6">Multi-pass membrane protein</topology>
    </subcellularLocation>
    <subcellularLocation>
        <location evidence="1">Membrane</location>
    </subcellularLocation>
</comment>
<dbReference type="PANTHER" id="PTHR10736">
    <property type="entry name" value="BESTROPHIN"/>
    <property type="match status" value="1"/>
</dbReference>
<dbReference type="InterPro" id="IPR000615">
    <property type="entry name" value="Bestrophin"/>
</dbReference>
<dbReference type="PANTHER" id="PTHR10736:SF58">
    <property type="entry name" value="BESTROPHIN HOMOLOG-RELATED"/>
    <property type="match status" value="1"/>
</dbReference>
<evidence type="ECO:0000256" key="4">
    <source>
        <dbReference type="ARBA" id="ARBA00023136"/>
    </source>
</evidence>
<evidence type="ECO:0000256" key="1">
    <source>
        <dbReference type="ARBA" id="ARBA00004370"/>
    </source>
</evidence>
<dbReference type="AlphaFoldDB" id="A0A2G9T807"/>
<keyword evidence="8" id="KW-1185">Reference proteome</keyword>
<evidence type="ECO:0000256" key="3">
    <source>
        <dbReference type="ARBA" id="ARBA00022989"/>
    </source>
</evidence>
<evidence type="ECO:0000256" key="5">
    <source>
        <dbReference type="ARBA" id="ARBA00034769"/>
    </source>
</evidence>
<keyword evidence="6" id="KW-0407">Ion channel</keyword>
<protein>
    <recommendedName>
        <fullName evidence="6">Bestrophin homolog</fullName>
    </recommendedName>
</protein>
<accession>A0A2G9T807</accession>
<dbReference type="OrthoDB" id="201595at2759"/>
<evidence type="ECO:0000256" key="6">
    <source>
        <dbReference type="RuleBase" id="RU363126"/>
    </source>
</evidence>
<feature type="transmembrane region" description="Helical" evidence="6">
    <location>
        <begin position="33"/>
        <end position="50"/>
    </location>
</feature>
<dbReference type="InterPro" id="IPR021134">
    <property type="entry name" value="Bestrophin-like"/>
</dbReference>
<keyword evidence="3 6" id="KW-1133">Transmembrane helix</keyword>
<keyword evidence="6" id="KW-0406">Ion transport</keyword>
<keyword evidence="6" id="KW-0813">Transport</keyword>
<keyword evidence="2 6" id="KW-0812">Transmembrane</keyword>
<keyword evidence="4 6" id="KW-0472">Membrane</keyword>
<organism evidence="7 8">
    <name type="scientific">Teladorsagia circumcincta</name>
    <name type="common">Brown stomach worm</name>
    <name type="synonym">Ostertagia circumcincta</name>
    <dbReference type="NCBI Taxonomy" id="45464"/>
    <lineage>
        <taxon>Eukaryota</taxon>
        <taxon>Metazoa</taxon>
        <taxon>Ecdysozoa</taxon>
        <taxon>Nematoda</taxon>
        <taxon>Chromadorea</taxon>
        <taxon>Rhabditida</taxon>
        <taxon>Rhabditina</taxon>
        <taxon>Rhabditomorpha</taxon>
        <taxon>Strongyloidea</taxon>
        <taxon>Trichostrongylidae</taxon>
        <taxon>Teladorsagia</taxon>
    </lineage>
</organism>
<gene>
    <name evidence="7" type="ORF">TELCIR_25131</name>
</gene>
<dbReference type="Proteomes" id="UP000230423">
    <property type="component" value="Unassembled WGS sequence"/>
</dbReference>
<keyword evidence="6" id="KW-0869">Chloride channel</keyword>
<keyword evidence="6" id="KW-0868">Chloride</keyword>
<comment type="caution">
    <text evidence="6">Lacks conserved residue(s) required for the propagation of feature annotation.</text>
</comment>
<evidence type="ECO:0000313" key="8">
    <source>
        <dbReference type="Proteomes" id="UP000230423"/>
    </source>
</evidence>
<sequence length="118" mass="13444">VVFLAVRVYFVICLISRQYIVDNMAGNESVIDLYVPFMTILQFIFLIGWMKTGLAIVDETYDKCPELMMDRFKDPNYVPVYSEDSKKYGHDGILVGSAEGIKYVVVRRTVECGSGDPR</sequence>
<keyword evidence="6" id="KW-1003">Cell membrane</keyword>